<evidence type="ECO:0000313" key="5">
    <source>
        <dbReference type="Proteomes" id="UP000001572"/>
    </source>
</evidence>
<gene>
    <name evidence="2" type="ordered locus">Amet_0392</name>
    <name evidence="3" type="ordered locus">Amet_1930</name>
    <name evidence="4" type="ordered locus">Amet_4390</name>
</gene>
<protein>
    <submittedName>
        <fullName evidence="2">Uncharacterized protein</fullName>
    </submittedName>
</protein>
<dbReference type="Proteomes" id="UP000001572">
    <property type="component" value="Chromosome"/>
</dbReference>
<sequence>MEFQKGDRIKVTCNSKKPKSSKSFEGIVVGEYDGFITIHQGSYIVTTSKLEVINGNTTIEVLEKGETETVPRKKSIDKETLLKECIAYGWNNTAIETISEKYGLSKLTIKTYYGKWGIADLIAEKRDKSEVDELFENIRKEEDEIDSKKETDLDWKANDRLTKVINEAGLSKVRTKAQEAIGEAPHSEKGTLRKVMTIYKGDIMEYEIDKATIKIRNEENYDNYIIVAKEEILKFVNELHELTKNIIEEAK</sequence>
<dbReference type="EMBL" id="CP000724">
    <property type="protein sequence ID" value="ABR50464.1"/>
    <property type="molecule type" value="Genomic_DNA"/>
</dbReference>
<dbReference type="KEGG" id="amt:Amet_4390"/>
<name>A6TKA2_ALKMQ</name>
<organism evidence="2 5">
    <name type="scientific">Alkaliphilus metalliredigens (strain QYMF)</name>
    <dbReference type="NCBI Taxonomy" id="293826"/>
    <lineage>
        <taxon>Bacteria</taxon>
        <taxon>Bacillati</taxon>
        <taxon>Bacillota</taxon>
        <taxon>Clostridia</taxon>
        <taxon>Peptostreptococcales</taxon>
        <taxon>Natronincolaceae</taxon>
        <taxon>Alkaliphilus</taxon>
    </lineage>
</organism>
<dbReference type="KEGG" id="amt:Amet_0392"/>
<reference evidence="5" key="2">
    <citation type="journal article" date="2016" name="Genome Announc.">
        <title>Complete genome sequence of Alkaliphilus metalliredigens strain QYMF, an alkaliphilic and metal-reducing bacterium isolated from borax-contaminated leachate ponds.</title>
        <authorList>
            <person name="Hwang C."/>
            <person name="Copeland A."/>
            <person name="Lucas S."/>
            <person name="Lapidus A."/>
            <person name="Barry K."/>
            <person name="Detter J.C."/>
            <person name="Glavina Del Rio T."/>
            <person name="Hammon N."/>
            <person name="Israni S."/>
            <person name="Dalin E."/>
            <person name="Tice H."/>
            <person name="Pitluck S."/>
            <person name="Chertkov O."/>
            <person name="Brettin T."/>
            <person name="Bruce D."/>
            <person name="Han C."/>
            <person name="Schmutz J."/>
            <person name="Larimer F."/>
            <person name="Land M.L."/>
            <person name="Hauser L."/>
            <person name="Kyrpides N."/>
            <person name="Mikhailova N."/>
            <person name="Ye Q."/>
            <person name="Zhou J."/>
            <person name="Richardson P."/>
            <person name="Fields M.W."/>
        </authorList>
    </citation>
    <scope>NUCLEOTIDE SEQUENCE [LARGE SCALE GENOMIC DNA]</scope>
    <source>
        <strain evidence="5">QYMF</strain>
    </source>
</reference>
<evidence type="ECO:0000313" key="2">
    <source>
        <dbReference type="EMBL" id="ABR46620.1"/>
    </source>
</evidence>
<reference evidence="2" key="1">
    <citation type="submission" date="2007-06" db="EMBL/GenBank/DDBJ databases">
        <title>Complete sequence of Alkaliphilus metalliredigens QYMF.</title>
        <authorList>
            <consortium name="US DOE Joint Genome Institute"/>
            <person name="Copeland A."/>
            <person name="Lucas S."/>
            <person name="Lapidus A."/>
            <person name="Barry K."/>
            <person name="Detter J.C."/>
            <person name="Glavina del Rio T."/>
            <person name="Hammon N."/>
            <person name="Israni S."/>
            <person name="Dalin E."/>
            <person name="Tice H."/>
            <person name="Pitluck S."/>
            <person name="Chertkov O."/>
            <person name="Brettin T."/>
            <person name="Bruce D."/>
            <person name="Han C."/>
            <person name="Schmutz J."/>
            <person name="Larimer F."/>
            <person name="Land M."/>
            <person name="Hauser L."/>
            <person name="Kyrpides N."/>
            <person name="Mikhailova N."/>
            <person name="Ye Q."/>
            <person name="Zhou J."/>
            <person name="Fields M."/>
            <person name="Richardson P."/>
        </authorList>
    </citation>
    <scope>NUCLEOTIDE SEQUENCE</scope>
    <source>
        <strain evidence="2">QYMF</strain>
    </source>
</reference>
<dbReference type="HOGENOM" id="CLU_1105328_0_0_9"/>
<evidence type="ECO:0000313" key="4">
    <source>
        <dbReference type="EMBL" id="ABR50464.1"/>
    </source>
</evidence>
<keyword evidence="1" id="KW-0175">Coiled coil</keyword>
<feature type="coiled-coil region" evidence="1">
    <location>
        <begin position="124"/>
        <end position="151"/>
    </location>
</feature>
<dbReference type="AlphaFoldDB" id="A6TKA2"/>
<dbReference type="KEGG" id="amt:Amet_1930"/>
<dbReference type="STRING" id="293826.Amet_0392"/>
<proteinExistence type="predicted"/>
<dbReference type="EMBL" id="CP000724">
    <property type="protein sequence ID" value="ABR46620.1"/>
    <property type="molecule type" value="Genomic_DNA"/>
</dbReference>
<accession>A6TKA2</accession>
<keyword evidence="5" id="KW-1185">Reference proteome</keyword>
<evidence type="ECO:0000313" key="3">
    <source>
        <dbReference type="EMBL" id="ABR48093.1"/>
    </source>
</evidence>
<evidence type="ECO:0000256" key="1">
    <source>
        <dbReference type="SAM" id="Coils"/>
    </source>
</evidence>
<dbReference type="EMBL" id="CP000724">
    <property type="protein sequence ID" value="ABR48093.1"/>
    <property type="molecule type" value="Genomic_DNA"/>
</dbReference>